<keyword evidence="1" id="KW-1133">Transmembrane helix</keyword>
<feature type="transmembrane region" description="Helical" evidence="1">
    <location>
        <begin position="30"/>
        <end position="46"/>
    </location>
</feature>
<accession>A0A7M1LGM5</accession>
<organism evidence="2 3">
    <name type="scientific">Campylobacter corcagiensis</name>
    <dbReference type="NCBI Taxonomy" id="1448857"/>
    <lineage>
        <taxon>Bacteria</taxon>
        <taxon>Pseudomonadati</taxon>
        <taxon>Campylobacterota</taxon>
        <taxon>Epsilonproteobacteria</taxon>
        <taxon>Campylobacterales</taxon>
        <taxon>Campylobacteraceae</taxon>
        <taxon>Campylobacter</taxon>
    </lineage>
</organism>
<reference evidence="2 3" key="1">
    <citation type="submission" date="2020-10" db="EMBL/GenBank/DDBJ databases">
        <title>Campylobacter and Helicobacter PacBio genomes.</title>
        <authorList>
            <person name="Lane C."/>
        </authorList>
    </citation>
    <scope>NUCLEOTIDE SEQUENCE [LARGE SCALE GENOMIC DNA]</scope>
    <source>
        <strain evidence="2 3">2016D-0077</strain>
    </source>
</reference>
<dbReference type="Proteomes" id="UP000594749">
    <property type="component" value="Chromosome"/>
</dbReference>
<evidence type="ECO:0000313" key="2">
    <source>
        <dbReference type="EMBL" id="QOQ87471.1"/>
    </source>
</evidence>
<keyword evidence="3" id="KW-1185">Reference proteome</keyword>
<name>A0A7M1LGM5_9BACT</name>
<keyword evidence="1" id="KW-0472">Membrane</keyword>
<gene>
    <name evidence="2" type="ORF">IMC76_01225</name>
</gene>
<dbReference type="RefSeq" id="WP_025803035.1">
    <property type="nucleotide sequence ID" value="NZ_CP053842.1"/>
</dbReference>
<evidence type="ECO:0000313" key="3">
    <source>
        <dbReference type="Proteomes" id="UP000594749"/>
    </source>
</evidence>
<dbReference type="EMBL" id="CP063078">
    <property type="protein sequence ID" value="QOQ87471.1"/>
    <property type="molecule type" value="Genomic_DNA"/>
</dbReference>
<protein>
    <submittedName>
        <fullName evidence="2">Uncharacterized protein</fullName>
    </submittedName>
</protein>
<keyword evidence="1" id="KW-0812">Transmembrane</keyword>
<proteinExistence type="predicted"/>
<dbReference type="AlphaFoldDB" id="A0A7M1LGM5"/>
<dbReference type="OrthoDB" id="5363191at2"/>
<sequence>MRVILFLIFILAILVFLSISEDKLNKKMKLGVVGILVLFLAIFYIYESSAKKDIENAKDLSMSFLQGENLKCNGVDVNSTNFIYLEKMDSFLARQGASEKFIGLQFSIDECKK</sequence>
<evidence type="ECO:0000256" key="1">
    <source>
        <dbReference type="SAM" id="Phobius"/>
    </source>
</evidence>